<feature type="transmembrane region" description="Helical" evidence="1">
    <location>
        <begin position="296"/>
        <end position="319"/>
    </location>
</feature>
<dbReference type="AlphaFoldDB" id="A0A7V8NPK3"/>
<keyword evidence="1" id="KW-0472">Membrane</keyword>
<dbReference type="PANTHER" id="PTHR30572:SF4">
    <property type="entry name" value="ABC TRANSPORTER PERMEASE YTRF"/>
    <property type="match status" value="1"/>
</dbReference>
<name>A0A7V8NPK3_9BACT</name>
<keyword evidence="1" id="KW-1133">Transmembrane helix</keyword>
<evidence type="ECO:0000313" key="4">
    <source>
        <dbReference type="Proteomes" id="UP000567293"/>
    </source>
</evidence>
<reference evidence="3" key="1">
    <citation type="submission" date="2020-06" db="EMBL/GenBank/DDBJ databases">
        <title>Legume-microbial interactions unlock mineral nutrients during tropical forest succession.</title>
        <authorList>
            <person name="Epihov D.Z."/>
        </authorList>
    </citation>
    <scope>NUCLEOTIDE SEQUENCE [LARGE SCALE GENOMIC DNA]</scope>
    <source>
        <strain evidence="3">Pan2503</strain>
    </source>
</reference>
<accession>A0A7V8NPK3</accession>
<dbReference type="GO" id="GO:0022857">
    <property type="term" value="F:transmembrane transporter activity"/>
    <property type="evidence" value="ECO:0007669"/>
    <property type="project" value="TreeGrafter"/>
</dbReference>
<gene>
    <name evidence="3" type="ORF">HRJ53_09035</name>
</gene>
<sequence length="349" mass="38296">MRQLWRNLRYSLRALRKNPGFTVVAMLSLALGIGANVAIFTLINALLLRDLPVPHPERIVELSVERHGDKIPFSYPMFRELERGQRVFSSLIAWSGGIIPNVEVNGVFARANVLAVTSNFYSELGVAPLRGRLLISDDVNPQAGSTSQVAVIGYEFWQRRLGGASDVIGKQVRVEDQSFTIVGVTRKWFTGLTPGEPPDVTIPVTAYASLHGEGVAFPLDDRTKLWIRITARLKDGVTIDQTRAQLQSFWPAVLLATASTETPGLRRQTFLSMGLDVSPLRTGFARDLRKQFSRPLYVLAGIVGLILLVTCVNLANLTLARAASRSHEMSVRVAIGASRAALAVQVLTE</sequence>
<evidence type="ECO:0000259" key="2">
    <source>
        <dbReference type="Pfam" id="PF12704"/>
    </source>
</evidence>
<feature type="non-terminal residue" evidence="3">
    <location>
        <position position="349"/>
    </location>
</feature>
<evidence type="ECO:0000256" key="1">
    <source>
        <dbReference type="SAM" id="Phobius"/>
    </source>
</evidence>
<dbReference type="EMBL" id="JACDQQ010000873">
    <property type="protein sequence ID" value="MBA0085128.1"/>
    <property type="molecule type" value="Genomic_DNA"/>
</dbReference>
<feature type="domain" description="MacB-like periplasmic core" evidence="2">
    <location>
        <begin position="22"/>
        <end position="248"/>
    </location>
</feature>
<keyword evidence="4" id="KW-1185">Reference proteome</keyword>
<keyword evidence="1" id="KW-0812">Transmembrane</keyword>
<dbReference type="Proteomes" id="UP000567293">
    <property type="component" value="Unassembled WGS sequence"/>
</dbReference>
<dbReference type="GO" id="GO:0005886">
    <property type="term" value="C:plasma membrane"/>
    <property type="evidence" value="ECO:0007669"/>
    <property type="project" value="TreeGrafter"/>
</dbReference>
<protein>
    <submittedName>
        <fullName evidence="3">ABC transporter permease</fullName>
    </submittedName>
</protein>
<dbReference type="PANTHER" id="PTHR30572">
    <property type="entry name" value="MEMBRANE COMPONENT OF TRANSPORTER-RELATED"/>
    <property type="match status" value="1"/>
</dbReference>
<evidence type="ECO:0000313" key="3">
    <source>
        <dbReference type="EMBL" id="MBA0085128.1"/>
    </source>
</evidence>
<dbReference type="InterPro" id="IPR025857">
    <property type="entry name" value="MacB_PCD"/>
</dbReference>
<dbReference type="InterPro" id="IPR050250">
    <property type="entry name" value="Macrolide_Exporter_MacB"/>
</dbReference>
<feature type="transmembrane region" description="Helical" evidence="1">
    <location>
        <begin position="21"/>
        <end position="48"/>
    </location>
</feature>
<dbReference type="Pfam" id="PF12704">
    <property type="entry name" value="MacB_PCD"/>
    <property type="match status" value="1"/>
</dbReference>
<comment type="caution">
    <text evidence="3">The sequence shown here is derived from an EMBL/GenBank/DDBJ whole genome shotgun (WGS) entry which is preliminary data.</text>
</comment>
<organism evidence="3 4">
    <name type="scientific">Candidatus Acidiferrum panamense</name>
    <dbReference type="NCBI Taxonomy" id="2741543"/>
    <lineage>
        <taxon>Bacteria</taxon>
        <taxon>Pseudomonadati</taxon>
        <taxon>Acidobacteriota</taxon>
        <taxon>Terriglobia</taxon>
        <taxon>Candidatus Acidiferrales</taxon>
        <taxon>Candidatus Acidiferrum</taxon>
    </lineage>
</organism>
<proteinExistence type="predicted"/>